<keyword evidence="1" id="KW-0175">Coiled coil</keyword>
<sequence>MCREFLFRCIPTTKAERVQSSSLTSLGDHLALTMGSLISRVPKVSWRAEFLETGLMRISVERQALDAELVQLRVKREKEKTELSSLRSQNADLRTNRNSVMKPKDFLDEKEANGMKNGFQMAQAGQSLEGHHVFCIPSYYFLGAAYESLSDTEPPIIGDITKTASEEDLANLQALL</sequence>
<comment type="caution">
    <text evidence="2">The sequence shown here is derived from an EMBL/GenBank/DDBJ whole genome shotgun (WGS) entry which is preliminary data.</text>
</comment>
<gene>
    <name evidence="2" type="ORF">E3N88_09898</name>
</gene>
<reference evidence="2 3" key="1">
    <citation type="submission" date="2019-05" db="EMBL/GenBank/DDBJ databases">
        <title>Mikania micrantha, genome provides insights into the molecular mechanism of rapid growth.</title>
        <authorList>
            <person name="Liu B."/>
        </authorList>
    </citation>
    <scope>NUCLEOTIDE SEQUENCE [LARGE SCALE GENOMIC DNA]</scope>
    <source>
        <strain evidence="2">NLD-2019</strain>
        <tissue evidence="2">Leaf</tissue>
    </source>
</reference>
<dbReference type="EMBL" id="SZYD01000005">
    <property type="protein sequence ID" value="KAD6118627.1"/>
    <property type="molecule type" value="Genomic_DNA"/>
</dbReference>
<name>A0A5N6PBF7_9ASTR</name>
<evidence type="ECO:0000313" key="2">
    <source>
        <dbReference type="EMBL" id="KAD6118627.1"/>
    </source>
</evidence>
<evidence type="ECO:0000256" key="1">
    <source>
        <dbReference type="SAM" id="Coils"/>
    </source>
</evidence>
<dbReference type="AlphaFoldDB" id="A0A5N6PBF7"/>
<protein>
    <submittedName>
        <fullName evidence="2">Uncharacterized protein</fullName>
    </submittedName>
</protein>
<evidence type="ECO:0000313" key="3">
    <source>
        <dbReference type="Proteomes" id="UP000326396"/>
    </source>
</evidence>
<accession>A0A5N6PBF7</accession>
<keyword evidence="3" id="KW-1185">Reference proteome</keyword>
<proteinExistence type="predicted"/>
<organism evidence="2 3">
    <name type="scientific">Mikania micrantha</name>
    <name type="common">bitter vine</name>
    <dbReference type="NCBI Taxonomy" id="192012"/>
    <lineage>
        <taxon>Eukaryota</taxon>
        <taxon>Viridiplantae</taxon>
        <taxon>Streptophyta</taxon>
        <taxon>Embryophyta</taxon>
        <taxon>Tracheophyta</taxon>
        <taxon>Spermatophyta</taxon>
        <taxon>Magnoliopsida</taxon>
        <taxon>eudicotyledons</taxon>
        <taxon>Gunneridae</taxon>
        <taxon>Pentapetalae</taxon>
        <taxon>asterids</taxon>
        <taxon>campanulids</taxon>
        <taxon>Asterales</taxon>
        <taxon>Asteraceae</taxon>
        <taxon>Asteroideae</taxon>
        <taxon>Heliantheae alliance</taxon>
        <taxon>Eupatorieae</taxon>
        <taxon>Mikania</taxon>
    </lineage>
</organism>
<dbReference type="Proteomes" id="UP000326396">
    <property type="component" value="Linkage Group LG13"/>
</dbReference>
<feature type="coiled-coil region" evidence="1">
    <location>
        <begin position="62"/>
        <end position="96"/>
    </location>
</feature>